<organism evidence="1 2">
    <name type="scientific">Mongoliitalea lutea</name>
    <dbReference type="NCBI Taxonomy" id="849756"/>
    <lineage>
        <taxon>Bacteria</taxon>
        <taxon>Pseudomonadati</taxon>
        <taxon>Bacteroidota</taxon>
        <taxon>Cytophagia</taxon>
        <taxon>Cytophagales</taxon>
        <taxon>Cyclobacteriaceae</taxon>
        <taxon>Mongoliitalea</taxon>
    </lineage>
</organism>
<comment type="caution">
    <text evidence="1">The sequence shown here is derived from an EMBL/GenBank/DDBJ whole genome shotgun (WGS) entry which is preliminary data.</text>
</comment>
<dbReference type="AlphaFoldDB" id="A0A8J3D357"/>
<dbReference type="PANTHER" id="PTHR11803">
    <property type="entry name" value="2-IMINOBUTANOATE/2-IMINOPROPANOATE DEAMINASE RIDA"/>
    <property type="match status" value="1"/>
</dbReference>
<dbReference type="InterPro" id="IPR006175">
    <property type="entry name" value="YjgF/YER057c/UK114"/>
</dbReference>
<dbReference type="CDD" id="cd06151">
    <property type="entry name" value="YjgF_YER057c_UK114_like_3"/>
    <property type="match status" value="1"/>
</dbReference>
<name>A0A8J3D357_9BACT</name>
<dbReference type="SUPFAM" id="SSF55298">
    <property type="entry name" value="YjgF-like"/>
    <property type="match status" value="1"/>
</dbReference>
<dbReference type="EMBL" id="BMYF01000030">
    <property type="protein sequence ID" value="GHB52156.1"/>
    <property type="molecule type" value="Genomic_DNA"/>
</dbReference>
<dbReference type="InterPro" id="IPR035959">
    <property type="entry name" value="RutC-like_sf"/>
</dbReference>
<reference evidence="1" key="1">
    <citation type="journal article" date="2014" name="Int. J. Syst. Evol. Microbiol.">
        <title>Complete genome sequence of Corynebacterium casei LMG S-19264T (=DSM 44701T), isolated from a smear-ripened cheese.</title>
        <authorList>
            <consortium name="US DOE Joint Genome Institute (JGI-PGF)"/>
            <person name="Walter F."/>
            <person name="Albersmeier A."/>
            <person name="Kalinowski J."/>
            <person name="Ruckert C."/>
        </authorList>
    </citation>
    <scope>NUCLEOTIDE SEQUENCE</scope>
    <source>
        <strain evidence="1">KCTC 23224</strain>
    </source>
</reference>
<dbReference type="Gene3D" id="3.30.1330.40">
    <property type="entry name" value="RutC-like"/>
    <property type="match status" value="1"/>
</dbReference>
<evidence type="ECO:0008006" key="3">
    <source>
        <dbReference type="Google" id="ProtNLM"/>
    </source>
</evidence>
<protein>
    <recommendedName>
        <fullName evidence="3">Enamine deaminase RidA, house cleaning of reactive enamine intermediates, YjgF/YER057c/UK114 family</fullName>
    </recommendedName>
</protein>
<dbReference type="GO" id="GO:0005829">
    <property type="term" value="C:cytosol"/>
    <property type="evidence" value="ECO:0007669"/>
    <property type="project" value="TreeGrafter"/>
</dbReference>
<dbReference type="PANTHER" id="PTHR11803:SF59">
    <property type="entry name" value="ENDORIBONUCLEASE"/>
    <property type="match status" value="1"/>
</dbReference>
<evidence type="ECO:0000313" key="2">
    <source>
        <dbReference type="Proteomes" id="UP000642809"/>
    </source>
</evidence>
<reference evidence="1" key="2">
    <citation type="submission" date="2020-09" db="EMBL/GenBank/DDBJ databases">
        <authorList>
            <person name="Sun Q."/>
            <person name="Kim S."/>
        </authorList>
    </citation>
    <scope>NUCLEOTIDE SEQUENCE</scope>
    <source>
        <strain evidence="1">KCTC 23224</strain>
    </source>
</reference>
<proteinExistence type="predicted"/>
<keyword evidence="2" id="KW-1185">Reference proteome</keyword>
<evidence type="ECO:0000313" key="1">
    <source>
        <dbReference type="EMBL" id="GHB52156.1"/>
    </source>
</evidence>
<dbReference type="PROSITE" id="PS51257">
    <property type="entry name" value="PROKAR_LIPOPROTEIN"/>
    <property type="match status" value="1"/>
</dbReference>
<dbReference type="Proteomes" id="UP000642809">
    <property type="component" value="Unassembled WGS sequence"/>
</dbReference>
<dbReference type="Pfam" id="PF01042">
    <property type="entry name" value="Ribonuc_L-PSP"/>
    <property type="match status" value="1"/>
</dbReference>
<sequence length="169" mass="19149">MKKLFLSTLIVAIIAGCQPSHDHHHHQEEEESFIVRYDRPDASILRGVFIPEGKSYFYTSGLVAPVKNPDAVAGTYERYGNTYEQSIGILERIKETIGEAGFSMEDVFFLRVYLVPDKDGVVHWDDWFRAYGEYFNNEENPNKVARSTIAVHALANPDLLIEIEAVAAK</sequence>
<gene>
    <name evidence="1" type="ORF">GCM10008106_36060</name>
</gene>
<dbReference type="RefSeq" id="WP_189586265.1">
    <property type="nucleotide sequence ID" value="NZ_BMYF01000030.1"/>
</dbReference>
<dbReference type="GO" id="GO:0019239">
    <property type="term" value="F:deaminase activity"/>
    <property type="evidence" value="ECO:0007669"/>
    <property type="project" value="TreeGrafter"/>
</dbReference>
<accession>A0A8J3D357</accession>